<proteinExistence type="predicted"/>
<dbReference type="Proteomes" id="UP001165064">
    <property type="component" value="Unassembled WGS sequence"/>
</dbReference>
<reference evidence="1" key="1">
    <citation type="submission" date="2023-04" db="EMBL/GenBank/DDBJ databases">
        <title>Ambrosiozyma monospora NBRC 10751.</title>
        <authorList>
            <person name="Ichikawa N."/>
            <person name="Sato H."/>
            <person name="Tonouchi N."/>
        </authorList>
    </citation>
    <scope>NUCLEOTIDE SEQUENCE</scope>
    <source>
        <strain evidence="1">NBRC 10751</strain>
    </source>
</reference>
<sequence length="459" mass="51919">MLVTSELSEIEESVEGDVEIYGDSPFKKIPNFADWKKLYKKSKLYQDHIKKFNGSVPSTHASRLIMIGDIHGSFKQLKALLRKIRYNSKVDHVLMLGDFTNKGADTFGVLEFAMENKFHCVLGNHEIELLKRYAQFHGLPRLTFINRNDTTGKTQEEEYLKITENYDLDQLMKLAKRLTPEHIKYIGTCPLMQELGPVPHLVNKKQTKYFTRPANGVGVHAGLMWNVEDLEKQDPNTVTTVRNLLPPNWTTPTEDRTDKVGGVKGQFWGKFWGAEQQRIVDGLLKNGTNSLTLGTKVYYGHDAHRGLNLKEYSAGLDSSCVYGGQLSAEMVWSEVVTGKKGKEQIVFNLISRSDKFNIQIAMVVPPQIPHLYKSDMYKMTPMTMTNEHVPAQAHWVCGGENESSGPRPANFIESSHHPLGTLSEFKTGTYHNSPHVSNNKIKEMKASKERGIHQSQQAT</sequence>
<keyword evidence="2" id="KW-1185">Reference proteome</keyword>
<evidence type="ECO:0000313" key="2">
    <source>
        <dbReference type="Proteomes" id="UP001165064"/>
    </source>
</evidence>
<accession>A0ACB5TBL4</accession>
<protein>
    <submittedName>
        <fullName evidence="1">Unnamed protein product</fullName>
    </submittedName>
</protein>
<dbReference type="EMBL" id="BSXS01006193">
    <property type="protein sequence ID" value="GME85198.1"/>
    <property type="molecule type" value="Genomic_DNA"/>
</dbReference>
<organism evidence="1 2">
    <name type="scientific">Ambrosiozyma monospora</name>
    <name type="common">Yeast</name>
    <name type="synonym">Endomycopsis monosporus</name>
    <dbReference type="NCBI Taxonomy" id="43982"/>
    <lineage>
        <taxon>Eukaryota</taxon>
        <taxon>Fungi</taxon>
        <taxon>Dikarya</taxon>
        <taxon>Ascomycota</taxon>
        <taxon>Saccharomycotina</taxon>
        <taxon>Pichiomycetes</taxon>
        <taxon>Pichiales</taxon>
        <taxon>Pichiaceae</taxon>
        <taxon>Ambrosiozyma</taxon>
    </lineage>
</organism>
<gene>
    <name evidence="1" type="ORF">Amon02_000744800</name>
</gene>
<name>A0ACB5TBL4_AMBMO</name>
<comment type="caution">
    <text evidence="1">The sequence shown here is derived from an EMBL/GenBank/DDBJ whole genome shotgun (WGS) entry which is preliminary data.</text>
</comment>
<evidence type="ECO:0000313" key="1">
    <source>
        <dbReference type="EMBL" id="GME85198.1"/>
    </source>
</evidence>